<dbReference type="InterPro" id="IPR029058">
    <property type="entry name" value="AB_hydrolase_fold"/>
</dbReference>
<proteinExistence type="predicted"/>
<dbReference type="Pfam" id="PF08530">
    <property type="entry name" value="PepX_C"/>
    <property type="match status" value="1"/>
</dbReference>
<keyword evidence="5" id="KW-1185">Reference proteome</keyword>
<name>A0ABN3A6U4_9ACTN</name>
<comment type="caution">
    <text evidence="4">The sequence shown here is derived from an EMBL/GenBank/DDBJ whole genome shotgun (WGS) entry which is preliminary data.</text>
</comment>
<feature type="region of interest" description="Disordered" evidence="2">
    <location>
        <begin position="442"/>
        <end position="466"/>
    </location>
</feature>
<dbReference type="InterPro" id="IPR013736">
    <property type="entry name" value="Xaa-Pro_dipept_C"/>
</dbReference>
<dbReference type="Gene3D" id="1.10.246.70">
    <property type="match status" value="1"/>
</dbReference>
<dbReference type="PANTHER" id="PTHR43056:SF10">
    <property type="entry name" value="COCE_NOND FAMILY, PUTATIVE (AFU_ORTHOLOGUE AFUA_7G00600)-RELATED"/>
    <property type="match status" value="1"/>
</dbReference>
<dbReference type="Proteomes" id="UP001501020">
    <property type="component" value="Unassembled WGS sequence"/>
</dbReference>
<dbReference type="PANTHER" id="PTHR43056">
    <property type="entry name" value="PEPTIDASE S9 PROLYL OLIGOPEPTIDASE"/>
    <property type="match status" value="1"/>
</dbReference>
<dbReference type="Gene3D" id="3.40.50.1820">
    <property type="entry name" value="alpha/beta hydrolase"/>
    <property type="match status" value="1"/>
</dbReference>
<protein>
    <submittedName>
        <fullName evidence="4">Xaa-Pro dipeptidyl-peptidase</fullName>
    </submittedName>
</protein>
<dbReference type="SMART" id="SM00939">
    <property type="entry name" value="PepX_C"/>
    <property type="match status" value="1"/>
</dbReference>
<keyword evidence="1" id="KW-0378">Hydrolase</keyword>
<gene>
    <name evidence="4" type="ORF">GCM10009727_63000</name>
</gene>
<dbReference type="InterPro" id="IPR008979">
    <property type="entry name" value="Galactose-bd-like_sf"/>
</dbReference>
<dbReference type="NCBIfam" id="NF003780">
    <property type="entry name" value="PRK05371.1-1"/>
    <property type="match status" value="1"/>
</dbReference>
<dbReference type="SUPFAM" id="SSF49785">
    <property type="entry name" value="Galactose-binding domain-like"/>
    <property type="match status" value="1"/>
</dbReference>
<feature type="domain" description="Xaa-Pro dipeptidyl-peptidase C-terminal" evidence="3">
    <location>
        <begin position="391"/>
        <end position="646"/>
    </location>
</feature>
<dbReference type="Gene3D" id="2.60.120.260">
    <property type="entry name" value="Galactose-binding domain-like"/>
    <property type="match status" value="1"/>
</dbReference>
<evidence type="ECO:0000259" key="3">
    <source>
        <dbReference type="SMART" id="SM00939"/>
    </source>
</evidence>
<dbReference type="InterPro" id="IPR050585">
    <property type="entry name" value="Xaa-Pro_dipeptidyl-ppase/CocE"/>
</dbReference>
<evidence type="ECO:0000313" key="5">
    <source>
        <dbReference type="Proteomes" id="UP001501020"/>
    </source>
</evidence>
<reference evidence="4 5" key="1">
    <citation type="journal article" date="2019" name="Int. J. Syst. Evol. Microbiol.">
        <title>The Global Catalogue of Microorganisms (GCM) 10K type strain sequencing project: providing services to taxonomists for standard genome sequencing and annotation.</title>
        <authorList>
            <consortium name="The Broad Institute Genomics Platform"/>
            <consortium name="The Broad Institute Genome Sequencing Center for Infectious Disease"/>
            <person name="Wu L."/>
            <person name="Ma J."/>
        </authorList>
    </citation>
    <scope>NUCLEOTIDE SEQUENCE [LARGE SCALE GENOMIC DNA]</scope>
    <source>
        <strain evidence="4 5">JCM 13850</strain>
    </source>
</reference>
<accession>A0ABN3A6U4</accession>
<organism evidence="4 5">
    <name type="scientific">Actinomadura napierensis</name>
    <dbReference type="NCBI Taxonomy" id="267854"/>
    <lineage>
        <taxon>Bacteria</taxon>
        <taxon>Bacillati</taxon>
        <taxon>Actinomycetota</taxon>
        <taxon>Actinomycetes</taxon>
        <taxon>Streptosporangiales</taxon>
        <taxon>Thermomonosporaceae</taxon>
        <taxon>Actinomadura</taxon>
    </lineage>
</organism>
<evidence type="ECO:0000256" key="2">
    <source>
        <dbReference type="SAM" id="MobiDB-lite"/>
    </source>
</evidence>
<evidence type="ECO:0000256" key="1">
    <source>
        <dbReference type="ARBA" id="ARBA00022801"/>
    </source>
</evidence>
<sequence>MPQRSPQRPRMRPPRAGAGAVTLTTGAALATAAALLATALPAASASAGSAPAAPPHRLTVSGGETQPVFSRADAVTQTVNIETTADSDRDGVRDRVQLRIMRPAETDTAGLRVPTIMEPSPYWAGINDVPNHPVDIGDARARALTTTQRNLAEMFPGYYDNYFLPRGYAVADLDSIGTGGSTGCPTSGDRSEQAGAKAAVDWLNGRARGWAPDGTPVKATWSTGNVGMIGQSYDGTLPNMAAASGVEGLKAIVPIAGISSWYDYYRAGGGVVAPGGYQGEDLDVLAKAVLTRKNPEVCKQVIDDIEATQDRETGDYGKVWAERDYVGQARNVHAAVMVVHGLNDWNVKLKNSVQWWNALKKAGVPRKLWLHQGNHSTPFRWRVEEWLRQTLHWFDRYLYGIRNGIDKEPRVDIERADGTWETAKDWPVPGTRTVPLSLDAGSSGQPGTLGLRPGHGVTQSFTDEGKTRTAEDLLANEGRADPNRLAYLTGTLDRPVRIDGTPSMSLRASLDGRSPYLTALLVDYGTDSRPTGARVDTGQKVCYGQSVPGDEGCTTRQALAMETAPYKIITRGWLDARNRNGFSRTDPITPGRTYAFRWDLQPTDYTVKAGHRLGVILLSTDHDYTLRYPAGTEVTMRTGVSRVDLPLARGGREALG</sequence>
<evidence type="ECO:0000313" key="4">
    <source>
        <dbReference type="EMBL" id="GAA2155222.1"/>
    </source>
</evidence>
<dbReference type="InterPro" id="IPR000383">
    <property type="entry name" value="Xaa-Pro-like_dom"/>
</dbReference>
<dbReference type="EMBL" id="BAAAMR010000067">
    <property type="protein sequence ID" value="GAA2155222.1"/>
    <property type="molecule type" value="Genomic_DNA"/>
</dbReference>
<dbReference type="SUPFAM" id="SSF53474">
    <property type="entry name" value="alpha/beta-Hydrolases"/>
    <property type="match status" value="1"/>
</dbReference>
<dbReference type="Pfam" id="PF02129">
    <property type="entry name" value="Peptidase_S15"/>
    <property type="match status" value="1"/>
</dbReference>